<comment type="pathway">
    <text evidence="2 13">Purine metabolism; AMP biosynthesis via de novo pathway; AMP from IMP: step 2/2.</text>
</comment>
<name>A0A6C0RC23_9BACT</name>
<evidence type="ECO:0000256" key="9">
    <source>
        <dbReference type="ARBA" id="ARBA00025012"/>
    </source>
</evidence>
<keyword evidence="6 13" id="KW-0658">Purine biosynthesis</keyword>
<organism evidence="16 17">
    <name type="scientific">Draconibacterium halophilum</name>
    <dbReference type="NCBI Taxonomy" id="2706887"/>
    <lineage>
        <taxon>Bacteria</taxon>
        <taxon>Pseudomonadati</taxon>
        <taxon>Bacteroidota</taxon>
        <taxon>Bacteroidia</taxon>
        <taxon>Marinilabiliales</taxon>
        <taxon>Prolixibacteraceae</taxon>
        <taxon>Draconibacterium</taxon>
    </lineage>
</organism>
<evidence type="ECO:0000256" key="1">
    <source>
        <dbReference type="ARBA" id="ARBA00004706"/>
    </source>
</evidence>
<evidence type="ECO:0000259" key="14">
    <source>
        <dbReference type="Pfam" id="PF00206"/>
    </source>
</evidence>
<dbReference type="UniPathway" id="UPA00074">
    <property type="reaction ID" value="UER00132"/>
</dbReference>
<dbReference type="Pfam" id="PF08328">
    <property type="entry name" value="ASL_C"/>
    <property type="match status" value="1"/>
</dbReference>
<feature type="domain" description="Adenylosuccinate lyase PurB C-terminal" evidence="15">
    <location>
        <begin position="332"/>
        <end position="447"/>
    </location>
</feature>
<evidence type="ECO:0000256" key="12">
    <source>
        <dbReference type="NCBIfam" id="TIGR00928"/>
    </source>
</evidence>
<dbReference type="GO" id="GO:0004018">
    <property type="term" value="F:N6-(1,2-dicarboxyethyl)AMP AMP-lyase (fumarate-forming) activity"/>
    <property type="evidence" value="ECO:0007669"/>
    <property type="project" value="UniProtKB-UniRule"/>
</dbReference>
<dbReference type="GO" id="GO:0006189">
    <property type="term" value="P:'de novo' IMP biosynthetic process"/>
    <property type="evidence" value="ECO:0007669"/>
    <property type="project" value="UniProtKB-UniPathway"/>
</dbReference>
<sequence length="450" mass="51158">MTMELNTLTAISPVDGRYSDKVEGLGKYFSEFALIKYRLLTEVEYFIALCEIPLPQLADIPAEKLDKLRELHTNFSLEDAQRIKGIESVTNHDVKAVEYFIKDEFDKLELGKYKEFIHFALTSQDANNTAIPKSIQDALEFEYYPLLQELIEKLLTLATEWKDIPMLAKTHGQPASPTKLGKEIKVFLERIMVQLVQLKSIAIDAKFGGATGNFNAHYVAYPDINWEDFANKFLKENLGLNRSQFTTQISHYDNHSAIFDGLKRINNIILDLDRDIWSYVSMNYFKQKIKKGEVGSSTMPHKVNPIDFENSEGNIGIANAGFEQLSQKLPVSRLQRDLTDSTVTRFIGVPFGHTIIAIKSTLKGLNKLLINEDAIAKDLENNWAVVAEAIQTILRREFFPNPYEALKDLTRKNEVINKEAIHNFVDGLNVSDAVKEELKAITPQNYTGIF</sequence>
<dbReference type="GO" id="GO:0070626">
    <property type="term" value="F:(S)-2-(5-amino-1-(5-phospho-D-ribosyl)imidazole-4-carboxamido) succinate lyase (fumarate-forming) activity"/>
    <property type="evidence" value="ECO:0007669"/>
    <property type="project" value="RHEA"/>
</dbReference>
<evidence type="ECO:0000256" key="10">
    <source>
        <dbReference type="ARBA" id="ARBA00030717"/>
    </source>
</evidence>
<evidence type="ECO:0000256" key="6">
    <source>
        <dbReference type="ARBA" id="ARBA00022755"/>
    </source>
</evidence>
<dbReference type="InterPro" id="IPR004769">
    <property type="entry name" value="Pur_lyase"/>
</dbReference>
<dbReference type="EMBL" id="CP048409">
    <property type="protein sequence ID" value="QIA07566.1"/>
    <property type="molecule type" value="Genomic_DNA"/>
</dbReference>
<dbReference type="Pfam" id="PF00206">
    <property type="entry name" value="Lyase_1"/>
    <property type="match status" value="1"/>
</dbReference>
<comment type="pathway">
    <text evidence="1 13">Purine metabolism; IMP biosynthesis via de novo pathway; 5-amino-1-(5-phospho-D-ribosyl)imidazole-4-carboxamide from 5-amino-1-(5-phospho-D-ribosyl)imidazole-4-carboxylate: step 2/2.</text>
</comment>
<dbReference type="GO" id="GO:0044208">
    <property type="term" value="P:'de novo' AMP biosynthetic process"/>
    <property type="evidence" value="ECO:0007669"/>
    <property type="project" value="UniProtKB-UniPathway"/>
</dbReference>
<proteinExistence type="inferred from homology"/>
<dbReference type="PANTHER" id="PTHR43411:SF1">
    <property type="entry name" value="ADENYLOSUCCINATE LYASE"/>
    <property type="match status" value="1"/>
</dbReference>
<dbReference type="SUPFAM" id="SSF48557">
    <property type="entry name" value="L-aspartase-like"/>
    <property type="match status" value="1"/>
</dbReference>
<evidence type="ECO:0000256" key="3">
    <source>
        <dbReference type="ARBA" id="ARBA00008273"/>
    </source>
</evidence>
<evidence type="ECO:0000256" key="13">
    <source>
        <dbReference type="RuleBase" id="RU361172"/>
    </source>
</evidence>
<dbReference type="UniPathway" id="UPA00075">
    <property type="reaction ID" value="UER00336"/>
</dbReference>
<dbReference type="EC" id="4.3.2.2" evidence="4 12"/>
<comment type="catalytic activity">
    <reaction evidence="8">
        <text>(2S)-2-[5-amino-1-(5-phospho-beta-D-ribosyl)imidazole-4-carboxamido]succinate = 5-amino-1-(5-phospho-beta-D-ribosyl)imidazole-4-carboxamide + fumarate</text>
        <dbReference type="Rhea" id="RHEA:23920"/>
        <dbReference type="ChEBI" id="CHEBI:29806"/>
        <dbReference type="ChEBI" id="CHEBI:58443"/>
        <dbReference type="ChEBI" id="CHEBI:58475"/>
        <dbReference type="EC" id="4.3.2.2"/>
    </reaction>
    <physiologicalReaction direction="left-to-right" evidence="8">
        <dbReference type="Rhea" id="RHEA:23921"/>
    </physiologicalReaction>
</comment>
<dbReference type="InterPro" id="IPR013539">
    <property type="entry name" value="PurB_C"/>
</dbReference>
<dbReference type="Gene3D" id="1.20.200.10">
    <property type="entry name" value="Fumarase/aspartase (Central domain)"/>
    <property type="match status" value="1"/>
</dbReference>
<reference evidence="16 17" key="1">
    <citation type="submission" date="2020-02" db="EMBL/GenBank/DDBJ databases">
        <title>Genome sequencing for Draconibacterium sp. strain M1.</title>
        <authorList>
            <person name="Park S.-J."/>
        </authorList>
    </citation>
    <scope>NUCLEOTIDE SEQUENCE [LARGE SCALE GENOMIC DNA]</scope>
    <source>
        <strain evidence="16 17">M1</strain>
    </source>
</reference>
<dbReference type="KEGG" id="drc:G0Q07_07440"/>
<keyword evidence="17" id="KW-1185">Reference proteome</keyword>
<keyword evidence="7 13" id="KW-0456">Lyase</keyword>
<evidence type="ECO:0000259" key="15">
    <source>
        <dbReference type="Pfam" id="PF08328"/>
    </source>
</evidence>
<dbReference type="InterPro" id="IPR008948">
    <property type="entry name" value="L-Aspartase-like"/>
</dbReference>
<evidence type="ECO:0000256" key="5">
    <source>
        <dbReference type="ARBA" id="ARBA00017058"/>
    </source>
</evidence>
<dbReference type="NCBIfam" id="NF006764">
    <property type="entry name" value="PRK09285.1"/>
    <property type="match status" value="1"/>
</dbReference>
<evidence type="ECO:0000313" key="17">
    <source>
        <dbReference type="Proteomes" id="UP000474630"/>
    </source>
</evidence>
<dbReference type="InterPro" id="IPR000362">
    <property type="entry name" value="Fumarate_lyase_fam"/>
</dbReference>
<feature type="domain" description="Fumarate lyase N-terminal" evidence="14">
    <location>
        <begin position="16"/>
        <end position="313"/>
    </location>
</feature>
<dbReference type="InterPro" id="IPR024083">
    <property type="entry name" value="Fumarase/histidase_N"/>
</dbReference>
<evidence type="ECO:0000256" key="11">
    <source>
        <dbReference type="ARBA" id="ARBA00049115"/>
    </source>
</evidence>
<accession>A0A6C0RC23</accession>
<evidence type="ECO:0000256" key="4">
    <source>
        <dbReference type="ARBA" id="ARBA00012339"/>
    </source>
</evidence>
<dbReference type="PRINTS" id="PR00149">
    <property type="entry name" value="FUMRATELYASE"/>
</dbReference>
<dbReference type="Gene3D" id="1.10.40.30">
    <property type="entry name" value="Fumarase/aspartase (C-terminal domain)"/>
    <property type="match status" value="1"/>
</dbReference>
<comment type="catalytic activity">
    <reaction evidence="11">
        <text>N(6)-(1,2-dicarboxyethyl)-AMP = fumarate + AMP</text>
        <dbReference type="Rhea" id="RHEA:16853"/>
        <dbReference type="ChEBI" id="CHEBI:29806"/>
        <dbReference type="ChEBI" id="CHEBI:57567"/>
        <dbReference type="ChEBI" id="CHEBI:456215"/>
        <dbReference type="EC" id="4.3.2.2"/>
    </reaction>
    <physiologicalReaction direction="left-to-right" evidence="11">
        <dbReference type="Rhea" id="RHEA:16854"/>
    </physiologicalReaction>
</comment>
<comment type="similarity">
    <text evidence="3 13">Belongs to the lyase 1 family. Adenylosuccinate lyase subfamily.</text>
</comment>
<dbReference type="InterPro" id="IPR020557">
    <property type="entry name" value="Fumarate_lyase_CS"/>
</dbReference>
<dbReference type="Gene3D" id="1.10.275.10">
    <property type="entry name" value="Fumarase/aspartase (N-terminal domain)"/>
    <property type="match status" value="1"/>
</dbReference>
<dbReference type="NCBIfam" id="TIGR00928">
    <property type="entry name" value="purB"/>
    <property type="match status" value="1"/>
</dbReference>
<comment type="function">
    <text evidence="9">Catalyzes two reactions in de novo purine nucleotide biosynthesis. Catalyzes the breakdown of 5-aminoimidazole- (N-succinylocarboxamide) ribotide (SAICAR or 2-[5-amino-1-(5-phospho-beta-D-ribosyl)imidazole-4-carboxamido]succinate) to 5-aminoimidazole-4-carboxamide ribotide (AICAR or 5-amino-1-(5-phospho-beta-D-ribosyl)imidazole-4-carboxamide) and fumarate, and of adenylosuccinate (ADS or N(6)-(1,2-dicarboxyethyl)-AMP) to adenosine monophosphate (AMP) and fumarate.</text>
</comment>
<evidence type="ECO:0000313" key="16">
    <source>
        <dbReference type="EMBL" id="QIA07566.1"/>
    </source>
</evidence>
<gene>
    <name evidence="16" type="primary">purB</name>
    <name evidence="16" type="ORF">G0Q07_07440</name>
</gene>
<dbReference type="PANTHER" id="PTHR43411">
    <property type="entry name" value="ADENYLOSUCCINATE LYASE"/>
    <property type="match status" value="1"/>
</dbReference>
<evidence type="ECO:0000256" key="7">
    <source>
        <dbReference type="ARBA" id="ARBA00023239"/>
    </source>
</evidence>
<dbReference type="PROSITE" id="PS00163">
    <property type="entry name" value="FUMARATE_LYASES"/>
    <property type="match status" value="1"/>
</dbReference>
<dbReference type="AlphaFoldDB" id="A0A6C0RC23"/>
<evidence type="ECO:0000256" key="8">
    <source>
        <dbReference type="ARBA" id="ARBA00024477"/>
    </source>
</evidence>
<evidence type="ECO:0000256" key="2">
    <source>
        <dbReference type="ARBA" id="ARBA00004734"/>
    </source>
</evidence>
<dbReference type="InterPro" id="IPR047136">
    <property type="entry name" value="PurB_bact"/>
</dbReference>
<dbReference type="Proteomes" id="UP000474630">
    <property type="component" value="Chromosome"/>
</dbReference>
<dbReference type="InterPro" id="IPR022761">
    <property type="entry name" value="Fumarate_lyase_N"/>
</dbReference>
<protein>
    <recommendedName>
        <fullName evidence="5 12">Adenylosuccinate lyase</fullName>
        <shortName evidence="13">ASL</shortName>
        <ecNumber evidence="4 12">4.3.2.2</ecNumber>
    </recommendedName>
    <alternativeName>
        <fullName evidence="10 13">Adenylosuccinase</fullName>
    </alternativeName>
</protein>